<sequence length="643" mass="77216">MVKQELQEILEILQGKTGDEDYSLNMVNKVFLEILNKNKDKYKEFKDEIKVEWNKFIEKNKNKNQIVKKSFTTFFYNNFHDFFKHFLRFFFGFSDKSLELIIKEKISDKIITFEYKYSLTEKEEDFFESVSHKFEGELFYGFTSFISGYLYFLIRLFGFLIRKIIQKKIFVLLEGFNIKRIDENKKLHFMVIIKDSKDEIFKSYYKMILYYFLRRYDSIPEEYFQELLKGRDALYQIALDEYPSAKEKLVDLLYYFYKKCNILESFSPLLDFFNFVGSRVEDSTFSKVDIIKTEFLSNLDYVVEKKNSILKFFDFLDKKSTLYSTFQANNLPSPKSQLNLFFLYMKYYFGSGLEALEVGDLLFLPKIFKTTLDQYNKREKDVIGANTIKNINHFLNFLSGLSNIDNINLFFERIFKKKVSRLNFGFFRTFLKSLNSNFSNEIEKENKNLSENPLNTPFTFNIIVDHICRILYVLIDKIFLRNTPDEASKNFIDPRSRYIGKNIALRVLELFVFQDINYSDDVWPDYIRSLNKVQLRRELKKYNVSISNEDFYTIEEITNIMVTYNIQSFSDQPFFEEWLINEIIIPLNRLIMYIRNSVRDHTNEIEVYEKLSEYLISDIGDKKIIREFKSVCQQLAPYWKSVE</sequence>
<dbReference type="EMBL" id="LAZR01001769">
    <property type="protein sequence ID" value="KKN39353.1"/>
    <property type="molecule type" value="Genomic_DNA"/>
</dbReference>
<gene>
    <name evidence="2" type="ORF">LCGC14_0744220</name>
</gene>
<accession>A0A0F9TCZ6</accession>
<evidence type="ECO:0000256" key="1">
    <source>
        <dbReference type="SAM" id="Phobius"/>
    </source>
</evidence>
<keyword evidence="1" id="KW-0812">Transmembrane</keyword>
<protein>
    <submittedName>
        <fullName evidence="2">Uncharacterized protein</fullName>
    </submittedName>
</protein>
<keyword evidence="1" id="KW-1133">Transmembrane helix</keyword>
<reference evidence="2" key="1">
    <citation type="journal article" date="2015" name="Nature">
        <title>Complex archaea that bridge the gap between prokaryotes and eukaryotes.</title>
        <authorList>
            <person name="Spang A."/>
            <person name="Saw J.H."/>
            <person name="Jorgensen S.L."/>
            <person name="Zaremba-Niedzwiedzka K."/>
            <person name="Martijn J."/>
            <person name="Lind A.E."/>
            <person name="van Eijk R."/>
            <person name="Schleper C."/>
            <person name="Guy L."/>
            <person name="Ettema T.J."/>
        </authorList>
    </citation>
    <scope>NUCLEOTIDE SEQUENCE</scope>
</reference>
<evidence type="ECO:0000313" key="2">
    <source>
        <dbReference type="EMBL" id="KKN39353.1"/>
    </source>
</evidence>
<keyword evidence="1" id="KW-0472">Membrane</keyword>
<dbReference type="AlphaFoldDB" id="A0A0F9TCZ6"/>
<proteinExistence type="predicted"/>
<feature type="transmembrane region" description="Helical" evidence="1">
    <location>
        <begin position="138"/>
        <end position="161"/>
    </location>
</feature>
<comment type="caution">
    <text evidence="2">The sequence shown here is derived from an EMBL/GenBank/DDBJ whole genome shotgun (WGS) entry which is preliminary data.</text>
</comment>
<name>A0A0F9TCZ6_9ZZZZ</name>
<organism evidence="2">
    <name type="scientific">marine sediment metagenome</name>
    <dbReference type="NCBI Taxonomy" id="412755"/>
    <lineage>
        <taxon>unclassified sequences</taxon>
        <taxon>metagenomes</taxon>
        <taxon>ecological metagenomes</taxon>
    </lineage>
</organism>